<accession>A0A7J3G7B4</accession>
<gene>
    <name evidence="2" type="ORF">ENU43_08385</name>
</gene>
<dbReference type="AlphaFoldDB" id="A0A7J3G7B4"/>
<feature type="domain" description="Bacterial repeat" evidence="1">
    <location>
        <begin position="39"/>
        <end position="98"/>
    </location>
</feature>
<proteinExistence type="predicted"/>
<sequence length="763" mass="84478">MKQVLLFTILMFLLMFPVYAQESYSVTLTGEPSDCILSIAGAGRYPAGAQVRIEARPTTNCRFMGWVISKGMPFNYTSANPFFFYIDGDFEAKAVFERLYTGPGGEVIERAVVNTVLNISLPKELRPGSLVARVGETISYVFPPEIILGENKYIYLYAEALGNIYSQPEITIKLPPGSVNLTAYYYTYVKFLDEYYPLDQFTTINAEPVRVSDNERKIPQSYTVADKTFPMDKPIPKQLLSLAKVNYATEYRLTVIAEGAEAPVTINGQEILVKGAYQTWVAAGSTLTLTCRTKLDRHFLKTSDSYGLPVSGNCLGAGPVTGPIVVLLTYRQIPNAEFLDTPMIGGLAYSLAELGRQVTGLEGAPSLIMGLAIAVTPPAAVGLGVAAARKAPIVTRAGKRGRGSELQALLLLASAGQHKEDTEDSLRVSGRIIIPPELRKMVENTGQHIEEERRLEEPEEEKRLEEEAEKLVEEILAGGKASIQPYHLSLVYWDEERFEKFKEAVEEKRAKIGGDAGFMGFDSYGNRLVAALDESLGIIVKSPDIGLGVTLALEACRQARKRAQIVSPPYTTSSKQLLEQVKKAGADALIFIQPDPEAEKAIIQATMQTRKTHIIVSDSPYLKPMVELPELGDEDYIPVAIALAAREKVLQYMTLRDIEYMAKMSALDGYNTLVKATAYLRSLAEKEELDDAAKALRQLFIIEVQNTFTSAEMELITQIQSIEQLKTAYIALMRQVNPGEDPVKNWSRLYNRLKRLGMVVEEE</sequence>
<comment type="caution">
    <text evidence="2">The sequence shown here is derived from an EMBL/GenBank/DDBJ whole genome shotgun (WGS) entry which is preliminary data.</text>
</comment>
<evidence type="ECO:0000313" key="2">
    <source>
        <dbReference type="EMBL" id="HGL41662.1"/>
    </source>
</evidence>
<organism evidence="2">
    <name type="scientific">Caldiarchaeum subterraneum</name>
    <dbReference type="NCBI Taxonomy" id="311458"/>
    <lineage>
        <taxon>Archaea</taxon>
        <taxon>Nitrososphaerota</taxon>
        <taxon>Candidatus Caldarchaeales</taxon>
        <taxon>Candidatus Caldarchaeaceae</taxon>
        <taxon>Candidatus Caldarchaeum</taxon>
    </lineage>
</organism>
<dbReference type="InterPro" id="IPR044060">
    <property type="entry name" value="Bacterial_rp_domain"/>
</dbReference>
<evidence type="ECO:0000259" key="1">
    <source>
        <dbReference type="Pfam" id="PF18998"/>
    </source>
</evidence>
<dbReference type="Pfam" id="PF18998">
    <property type="entry name" value="Flg_new_2"/>
    <property type="match status" value="1"/>
</dbReference>
<dbReference type="EMBL" id="DTCM01000103">
    <property type="protein sequence ID" value="HGL41662.1"/>
    <property type="molecule type" value="Genomic_DNA"/>
</dbReference>
<reference evidence="2" key="1">
    <citation type="journal article" date="2020" name="mSystems">
        <title>Genome- and Community-Level Interaction Insights into Carbon Utilization and Element Cycling Functions of Hydrothermarchaeota in Hydrothermal Sediment.</title>
        <authorList>
            <person name="Zhou Z."/>
            <person name="Liu Y."/>
            <person name="Xu W."/>
            <person name="Pan J."/>
            <person name="Luo Z.H."/>
            <person name="Li M."/>
        </authorList>
    </citation>
    <scope>NUCLEOTIDE SEQUENCE [LARGE SCALE GENOMIC DNA]</scope>
    <source>
        <strain evidence="2">SpSt-669</strain>
    </source>
</reference>
<name>A0A7J3G7B4_CALS0</name>
<protein>
    <recommendedName>
        <fullName evidence="1">Bacterial repeat domain-containing protein</fullName>
    </recommendedName>
</protein>